<reference evidence="2 3" key="1">
    <citation type="submission" date="2021-06" db="EMBL/GenBank/DDBJ databases">
        <title>Chromosome-level genome assembly of the red-tail catfish (Hemibagrus wyckioides).</title>
        <authorList>
            <person name="Shao F."/>
        </authorList>
    </citation>
    <scope>NUCLEOTIDE SEQUENCE [LARGE SCALE GENOMIC DNA]</scope>
    <source>
        <strain evidence="2">EC202008001</strain>
        <tissue evidence="2">Blood</tissue>
    </source>
</reference>
<dbReference type="InterPro" id="IPR044925">
    <property type="entry name" value="His-Me_finger_sf"/>
</dbReference>
<protein>
    <submittedName>
        <fullName evidence="2">Uncharacterized protein</fullName>
    </submittedName>
</protein>
<keyword evidence="3" id="KW-1185">Reference proteome</keyword>
<organism evidence="2 3">
    <name type="scientific">Hemibagrus wyckioides</name>
    <dbReference type="NCBI Taxonomy" id="337641"/>
    <lineage>
        <taxon>Eukaryota</taxon>
        <taxon>Metazoa</taxon>
        <taxon>Chordata</taxon>
        <taxon>Craniata</taxon>
        <taxon>Vertebrata</taxon>
        <taxon>Euteleostomi</taxon>
        <taxon>Actinopterygii</taxon>
        <taxon>Neopterygii</taxon>
        <taxon>Teleostei</taxon>
        <taxon>Ostariophysi</taxon>
        <taxon>Siluriformes</taxon>
        <taxon>Bagridae</taxon>
        <taxon>Hemibagrus</taxon>
    </lineage>
</organism>
<dbReference type="PANTHER" id="PTHR21472:SF15">
    <property type="entry name" value="ENDONUCLEASE DOMAIN-CONTAINING 1 PROTEIN-RELATED"/>
    <property type="match status" value="1"/>
</dbReference>
<evidence type="ECO:0000256" key="1">
    <source>
        <dbReference type="SAM" id="SignalP"/>
    </source>
</evidence>
<sequence length="99" mass="11619">MKLLPLVFLLSSFSSLTLTEVVDSFEKACGDFFIRNENGIIIPTIFPGDQYKMICQLWENKYRFATVYDTVRRIPVYSAYTFSGKEKSKKINYWKIEPQ</sequence>
<keyword evidence="1" id="KW-0732">Signal</keyword>
<dbReference type="SUPFAM" id="SSF54060">
    <property type="entry name" value="His-Me finger endonucleases"/>
    <property type="match status" value="1"/>
</dbReference>
<dbReference type="InterPro" id="IPR044929">
    <property type="entry name" value="DNA/RNA_non-sp_Endonuclease_sf"/>
</dbReference>
<dbReference type="AlphaFoldDB" id="A0A9D3NTI0"/>
<feature type="signal peptide" evidence="1">
    <location>
        <begin position="1"/>
        <end position="19"/>
    </location>
</feature>
<dbReference type="PANTHER" id="PTHR21472">
    <property type="entry name" value="ENDONUCLEASE DOMAIN-CONTAINING 1 PROTEIN ENDOD1"/>
    <property type="match status" value="1"/>
</dbReference>
<dbReference type="OrthoDB" id="69221at2759"/>
<comment type="caution">
    <text evidence="2">The sequence shown here is derived from an EMBL/GenBank/DDBJ whole genome shotgun (WGS) entry which is preliminary data.</text>
</comment>
<proteinExistence type="predicted"/>
<dbReference type="Proteomes" id="UP000824219">
    <property type="component" value="Linkage Group LG11"/>
</dbReference>
<gene>
    <name evidence="2" type="ORF">KOW79_010429</name>
</gene>
<feature type="chain" id="PRO_5038452378" evidence="1">
    <location>
        <begin position="20"/>
        <end position="99"/>
    </location>
</feature>
<evidence type="ECO:0000313" key="3">
    <source>
        <dbReference type="Proteomes" id="UP000824219"/>
    </source>
</evidence>
<name>A0A9D3NTI0_9TELE</name>
<dbReference type="InterPro" id="IPR039015">
    <property type="entry name" value="ENDOD1"/>
</dbReference>
<accession>A0A9D3NTI0</accession>
<dbReference type="Gene3D" id="3.40.570.10">
    <property type="entry name" value="Extracellular Endonuclease, subunit A"/>
    <property type="match status" value="1"/>
</dbReference>
<dbReference type="EMBL" id="JAHKSW010000011">
    <property type="protein sequence ID" value="KAG7327028.1"/>
    <property type="molecule type" value="Genomic_DNA"/>
</dbReference>
<evidence type="ECO:0000313" key="2">
    <source>
        <dbReference type="EMBL" id="KAG7327028.1"/>
    </source>
</evidence>